<reference evidence="2" key="1">
    <citation type="journal article" date="2021" name="IMA Fungus">
        <title>Genomic characterization of three marine fungi, including Emericellopsis atlantica sp. nov. with signatures of a generalist lifestyle and marine biomass degradation.</title>
        <authorList>
            <person name="Hagestad O.C."/>
            <person name="Hou L."/>
            <person name="Andersen J.H."/>
            <person name="Hansen E.H."/>
            <person name="Altermark B."/>
            <person name="Li C."/>
            <person name="Kuhnert E."/>
            <person name="Cox R.J."/>
            <person name="Crous P.W."/>
            <person name="Spatafora J.W."/>
            <person name="Lail K."/>
            <person name="Amirebrahimi M."/>
            <person name="Lipzen A."/>
            <person name="Pangilinan J."/>
            <person name="Andreopoulos W."/>
            <person name="Hayes R.D."/>
            <person name="Ng V."/>
            <person name="Grigoriev I.V."/>
            <person name="Jackson S.A."/>
            <person name="Sutton T.D.S."/>
            <person name="Dobson A.D.W."/>
            <person name="Rama T."/>
        </authorList>
    </citation>
    <scope>NUCLEOTIDE SEQUENCE</scope>
    <source>
        <strain evidence="2">TRa3180A</strain>
    </source>
</reference>
<organism evidence="2 3">
    <name type="scientific">Calycina marina</name>
    <dbReference type="NCBI Taxonomy" id="1763456"/>
    <lineage>
        <taxon>Eukaryota</taxon>
        <taxon>Fungi</taxon>
        <taxon>Dikarya</taxon>
        <taxon>Ascomycota</taxon>
        <taxon>Pezizomycotina</taxon>
        <taxon>Leotiomycetes</taxon>
        <taxon>Helotiales</taxon>
        <taxon>Pezizellaceae</taxon>
        <taxon>Calycina</taxon>
    </lineage>
</organism>
<dbReference type="Proteomes" id="UP000887226">
    <property type="component" value="Unassembled WGS sequence"/>
</dbReference>
<keyword evidence="1" id="KW-0732">Signal</keyword>
<accession>A0A9P8CCM0</accession>
<dbReference type="AlphaFoldDB" id="A0A9P8CCM0"/>
<name>A0A9P8CCM0_9HELO</name>
<evidence type="ECO:0000313" key="2">
    <source>
        <dbReference type="EMBL" id="KAG9241755.1"/>
    </source>
</evidence>
<feature type="chain" id="PRO_5040204437" evidence="1">
    <location>
        <begin position="18"/>
        <end position="318"/>
    </location>
</feature>
<dbReference type="OrthoDB" id="4153189at2759"/>
<keyword evidence="3" id="KW-1185">Reference proteome</keyword>
<gene>
    <name evidence="2" type="ORF">BJ878DRAFT_519053</name>
</gene>
<feature type="signal peptide" evidence="1">
    <location>
        <begin position="1"/>
        <end position="17"/>
    </location>
</feature>
<sequence>MLPRFIFLLSTSNLVSCAFFADVLNGLTKSKSPNIRNFVTEVPKAILSNLQDDEQAAAEFFCSILKGDVPEAISGLAEDVFEEIKDDFNDVRDFINSIPTLAPEVLQSILDGTIDVVDVIGKLFTDPGQAIAVIVDGAEKIFKDVFVGFFDGFVCTFHSSSCDGEDNENNTEPAIELGEQCKSALAQKISTIMSTTTLESTSYRPSFTNTAYNIPTTTINAALEPVPTVTLLPPVETTLSVTKPTANTDPIDITLSSFQDVFTEFSGATRQATLEITATTSAPQTPSQGDFSSRSQAVRVKMWMVISAFFIVITPTMW</sequence>
<proteinExistence type="predicted"/>
<dbReference type="EMBL" id="MU254162">
    <property type="protein sequence ID" value="KAG9241755.1"/>
    <property type="molecule type" value="Genomic_DNA"/>
</dbReference>
<evidence type="ECO:0000256" key="1">
    <source>
        <dbReference type="SAM" id="SignalP"/>
    </source>
</evidence>
<comment type="caution">
    <text evidence="2">The sequence shown here is derived from an EMBL/GenBank/DDBJ whole genome shotgun (WGS) entry which is preliminary data.</text>
</comment>
<evidence type="ECO:0000313" key="3">
    <source>
        <dbReference type="Proteomes" id="UP000887226"/>
    </source>
</evidence>
<protein>
    <submittedName>
        <fullName evidence="2">Uncharacterized protein</fullName>
    </submittedName>
</protein>